<dbReference type="RefSeq" id="WP_314016463.1">
    <property type="nucleotide sequence ID" value="NZ_JAVTTP010000001.1"/>
</dbReference>
<reference evidence="5 6" key="1">
    <citation type="submission" date="2023-09" db="EMBL/GenBank/DDBJ databases">
        <title>Novel taxa isolated from Blanes Bay.</title>
        <authorList>
            <person name="Rey-Velasco X."/>
            <person name="Lucena T."/>
        </authorList>
    </citation>
    <scope>NUCLEOTIDE SEQUENCE [LARGE SCALE GENOMIC DNA]</scope>
    <source>
        <strain evidence="5 6">S334</strain>
    </source>
</reference>
<evidence type="ECO:0000259" key="4">
    <source>
        <dbReference type="Pfam" id="PF00733"/>
    </source>
</evidence>
<comment type="caution">
    <text evidence="5">The sequence shown here is derived from an EMBL/GenBank/DDBJ whole genome shotgun (WGS) entry which is preliminary data.</text>
</comment>
<feature type="domain" description="Asparagine synthetase" evidence="4">
    <location>
        <begin position="223"/>
        <end position="283"/>
    </location>
</feature>
<dbReference type="Pfam" id="PF00733">
    <property type="entry name" value="Asn_synthase"/>
    <property type="match status" value="1"/>
</dbReference>
<comment type="pathway">
    <text evidence="1">Amino-acid biosynthesis; L-asparagine biosynthesis; L-asparagine from L-aspartate (L-Gln route): step 1/1.</text>
</comment>
<comment type="catalytic activity">
    <reaction evidence="3">
        <text>L-aspartate + L-glutamine + ATP + H2O = L-asparagine + L-glutamate + AMP + diphosphate + H(+)</text>
        <dbReference type="Rhea" id="RHEA:12228"/>
        <dbReference type="ChEBI" id="CHEBI:15377"/>
        <dbReference type="ChEBI" id="CHEBI:15378"/>
        <dbReference type="ChEBI" id="CHEBI:29985"/>
        <dbReference type="ChEBI" id="CHEBI:29991"/>
        <dbReference type="ChEBI" id="CHEBI:30616"/>
        <dbReference type="ChEBI" id="CHEBI:33019"/>
        <dbReference type="ChEBI" id="CHEBI:58048"/>
        <dbReference type="ChEBI" id="CHEBI:58359"/>
        <dbReference type="ChEBI" id="CHEBI:456215"/>
        <dbReference type="EC" id="6.3.5.4"/>
    </reaction>
</comment>
<dbReference type="EC" id="6.3.5.4" evidence="2"/>
<dbReference type="InterPro" id="IPR051786">
    <property type="entry name" value="ASN_synthetase/amidase"/>
</dbReference>
<accession>A0ABU3LAF4</accession>
<dbReference type="PANTHER" id="PTHR43284">
    <property type="entry name" value="ASPARAGINE SYNTHETASE (GLUTAMINE-HYDROLYZING)"/>
    <property type="match status" value="1"/>
</dbReference>
<evidence type="ECO:0000313" key="5">
    <source>
        <dbReference type="EMBL" id="MDT7830213.1"/>
    </source>
</evidence>
<keyword evidence="6" id="KW-1185">Reference proteome</keyword>
<sequence>MSKIIYINFSNEVDQRSYSKLAQISKTLEPDNIDPNPPKIYQGHRTLYSIVNPVGTITTKDESILLGHCVCQNNWYSPLNPVEDGSYALIRSDQEMTEVVADSVGSRALWYFKNKEIFIVATSQRAIILFLESFEFNEKIIPWMLSTGTLGPDFSWDKRITKLKPDSRIIVYKEDWKLEEKNNEIVISESKRSYKEHKKKLYNAIQTSFKNFAFDLEKWVLPLSGGHDSRAILYLINNALQNPGKIRSITWGLAQSIHQKGNDAFVAKKVAEATGVQHKYYHTDMSNNSAQTILKRFIENGEGRIDHISGYADGFAIWKTLFEDGVDGIIRGDEGFGWVTAASPLRIRYHLGCALCTDYSNLSDYRKYGIPEQVNPEYMKQKESESLYAWRDRVYHRYRIPTVLSALSDLKLGYIEQSTPLLADQIIRTVRTLPDRLRTEKSLFKEIMHDFKPKLEYATKSATSAPMNILKSGEMVSYLRKELKSEEAMRIFSPEFLHMILENSVVSKGESTKTSFRLKLKLLFIKYAPQYIKNRISSNRKLAVDSNILLFRVYIIIHMHRLLSK</sequence>
<dbReference type="Gene3D" id="3.40.50.620">
    <property type="entry name" value="HUPs"/>
    <property type="match status" value="1"/>
</dbReference>
<organism evidence="5 6">
    <name type="scientific">Pricia mediterranea</name>
    <dbReference type="NCBI Taxonomy" id="3076079"/>
    <lineage>
        <taxon>Bacteria</taxon>
        <taxon>Pseudomonadati</taxon>
        <taxon>Bacteroidota</taxon>
        <taxon>Flavobacteriia</taxon>
        <taxon>Flavobacteriales</taxon>
        <taxon>Flavobacteriaceae</taxon>
        <taxon>Pricia</taxon>
    </lineage>
</organism>
<dbReference type="SUPFAM" id="SSF52402">
    <property type="entry name" value="Adenine nucleotide alpha hydrolases-like"/>
    <property type="match status" value="1"/>
</dbReference>
<name>A0ABU3LAF4_9FLAO</name>
<evidence type="ECO:0000256" key="3">
    <source>
        <dbReference type="ARBA" id="ARBA00048741"/>
    </source>
</evidence>
<evidence type="ECO:0000256" key="1">
    <source>
        <dbReference type="ARBA" id="ARBA00005187"/>
    </source>
</evidence>
<evidence type="ECO:0000256" key="2">
    <source>
        <dbReference type="ARBA" id="ARBA00012737"/>
    </source>
</evidence>
<evidence type="ECO:0000313" key="6">
    <source>
        <dbReference type="Proteomes" id="UP001250656"/>
    </source>
</evidence>
<dbReference type="InterPro" id="IPR014729">
    <property type="entry name" value="Rossmann-like_a/b/a_fold"/>
</dbReference>
<gene>
    <name evidence="5" type="ORF">RQM65_16210</name>
</gene>
<dbReference type="PANTHER" id="PTHR43284:SF1">
    <property type="entry name" value="ASPARAGINE SYNTHETASE"/>
    <property type="match status" value="1"/>
</dbReference>
<dbReference type="Proteomes" id="UP001250656">
    <property type="component" value="Unassembled WGS sequence"/>
</dbReference>
<proteinExistence type="predicted"/>
<dbReference type="EMBL" id="JAVTTP010000001">
    <property type="protein sequence ID" value="MDT7830213.1"/>
    <property type="molecule type" value="Genomic_DNA"/>
</dbReference>
<protein>
    <recommendedName>
        <fullName evidence="2">asparagine synthase (glutamine-hydrolyzing)</fullName>
        <ecNumber evidence="2">6.3.5.4</ecNumber>
    </recommendedName>
</protein>
<dbReference type="InterPro" id="IPR001962">
    <property type="entry name" value="Asn_synthase"/>
</dbReference>